<organism evidence="10">
    <name type="scientific">Veillonella ratti</name>
    <dbReference type="NCBI Taxonomy" id="103892"/>
    <lineage>
        <taxon>Bacteria</taxon>
        <taxon>Bacillati</taxon>
        <taxon>Bacillota</taxon>
        <taxon>Negativicutes</taxon>
        <taxon>Veillonellales</taxon>
        <taxon>Veillonellaceae</taxon>
        <taxon>Veillonella</taxon>
    </lineage>
</organism>
<evidence type="ECO:0000256" key="1">
    <source>
        <dbReference type="ARBA" id="ARBA00004651"/>
    </source>
</evidence>
<feature type="transmembrane region" description="Helical" evidence="9">
    <location>
        <begin position="196"/>
        <end position="213"/>
    </location>
</feature>
<sequence length="274" mass="30122">MKNDESRNDESRNVNNISTEAATSPDGSKKSHDKSAGREAFRYAFPLTVPICAGFLFLGISYGLFAVGQGLPWYLPIIMSATIFAGSMEFVTVALLTAPFDPLGAFILAFMVNGRHIFYGLTMLTRYTSQGWKKYPLIFGMCDESFALNATENLPDNVDRGWFYLHVTWLNFVYWVLGVAMGSIGSQFITLNLKGIEFVLAALFAVIFLDILLKGKNLLPGCIGLGVSLLMRIVLGPDVFMLPAMALMVVIFSLLYKFKGKKETDLADEGGTAS</sequence>
<comment type="similarity">
    <text evidence="2">Belongs to the AzlC family.</text>
</comment>
<keyword evidence="7 9" id="KW-0472">Membrane</keyword>
<feature type="transmembrane region" description="Helical" evidence="9">
    <location>
        <begin position="43"/>
        <end position="67"/>
    </location>
</feature>
<dbReference type="InterPro" id="IPR011606">
    <property type="entry name" value="Brnchd-chn_aa_trnsp_permease"/>
</dbReference>
<evidence type="ECO:0000256" key="6">
    <source>
        <dbReference type="ARBA" id="ARBA00022989"/>
    </source>
</evidence>
<reference evidence="10" key="1">
    <citation type="submission" date="2019-11" db="EMBL/GenBank/DDBJ databases">
        <authorList>
            <person name="Feng L."/>
        </authorList>
    </citation>
    <scope>NUCLEOTIDE SEQUENCE</scope>
    <source>
        <strain evidence="10">VrattiLFYP33</strain>
    </source>
</reference>
<feature type="transmembrane region" description="Helical" evidence="9">
    <location>
        <begin position="163"/>
        <end position="184"/>
    </location>
</feature>
<dbReference type="RefSeq" id="WP_156703999.1">
    <property type="nucleotide sequence ID" value="NZ_CACRUX010000012.1"/>
</dbReference>
<feature type="transmembrane region" description="Helical" evidence="9">
    <location>
        <begin position="233"/>
        <end position="256"/>
    </location>
</feature>
<evidence type="ECO:0000256" key="4">
    <source>
        <dbReference type="ARBA" id="ARBA00022475"/>
    </source>
</evidence>
<feature type="compositionally biased region" description="Polar residues" evidence="8">
    <location>
        <begin position="13"/>
        <end position="26"/>
    </location>
</feature>
<feature type="compositionally biased region" description="Basic and acidic residues" evidence="8">
    <location>
        <begin position="1"/>
        <end position="12"/>
    </location>
</feature>
<keyword evidence="6 9" id="KW-1133">Transmembrane helix</keyword>
<keyword evidence="5 9" id="KW-0812">Transmembrane</keyword>
<feature type="region of interest" description="Disordered" evidence="8">
    <location>
        <begin position="1"/>
        <end position="33"/>
    </location>
</feature>
<protein>
    <submittedName>
        <fullName evidence="10">Inner membrane protein YgaZ</fullName>
    </submittedName>
</protein>
<dbReference type="GO" id="GO:1903785">
    <property type="term" value="P:L-valine transmembrane transport"/>
    <property type="evidence" value="ECO:0007669"/>
    <property type="project" value="TreeGrafter"/>
</dbReference>
<accession>A0A6N2YWE4</accession>
<evidence type="ECO:0000256" key="3">
    <source>
        <dbReference type="ARBA" id="ARBA00022448"/>
    </source>
</evidence>
<evidence type="ECO:0000256" key="8">
    <source>
        <dbReference type="SAM" id="MobiDB-lite"/>
    </source>
</evidence>
<dbReference type="PANTHER" id="PTHR34979">
    <property type="entry name" value="INNER MEMBRANE PROTEIN YGAZ"/>
    <property type="match status" value="1"/>
</dbReference>
<name>A0A6N2YWE4_9FIRM</name>
<keyword evidence="3" id="KW-0813">Transport</keyword>
<gene>
    <name evidence="10" type="primary">ygaZ</name>
    <name evidence="10" type="ORF">VRLFYP33_00346</name>
</gene>
<dbReference type="AlphaFoldDB" id="A0A6N2YWE4"/>
<comment type="subcellular location">
    <subcellularLocation>
        <location evidence="1">Cell membrane</location>
        <topology evidence="1">Multi-pass membrane protein</topology>
    </subcellularLocation>
</comment>
<evidence type="ECO:0000256" key="7">
    <source>
        <dbReference type="ARBA" id="ARBA00023136"/>
    </source>
</evidence>
<evidence type="ECO:0000313" key="10">
    <source>
        <dbReference type="EMBL" id="VYT71339.1"/>
    </source>
</evidence>
<evidence type="ECO:0000256" key="9">
    <source>
        <dbReference type="SAM" id="Phobius"/>
    </source>
</evidence>
<feature type="transmembrane region" description="Helical" evidence="9">
    <location>
        <begin position="73"/>
        <end position="96"/>
    </location>
</feature>
<dbReference type="PANTHER" id="PTHR34979:SF1">
    <property type="entry name" value="INNER MEMBRANE PROTEIN YGAZ"/>
    <property type="match status" value="1"/>
</dbReference>
<evidence type="ECO:0000256" key="5">
    <source>
        <dbReference type="ARBA" id="ARBA00022692"/>
    </source>
</evidence>
<proteinExistence type="inferred from homology"/>
<keyword evidence="4" id="KW-1003">Cell membrane</keyword>
<dbReference type="Pfam" id="PF03591">
    <property type="entry name" value="AzlC"/>
    <property type="match status" value="1"/>
</dbReference>
<evidence type="ECO:0000256" key="2">
    <source>
        <dbReference type="ARBA" id="ARBA00010735"/>
    </source>
</evidence>
<dbReference type="EMBL" id="CACRUX010000012">
    <property type="protein sequence ID" value="VYT71339.1"/>
    <property type="molecule type" value="Genomic_DNA"/>
</dbReference>
<dbReference type="GO" id="GO:0005886">
    <property type="term" value="C:plasma membrane"/>
    <property type="evidence" value="ECO:0007669"/>
    <property type="project" value="UniProtKB-SubCell"/>
</dbReference>
<feature type="transmembrane region" description="Helical" evidence="9">
    <location>
        <begin position="103"/>
        <end position="124"/>
    </location>
</feature>